<dbReference type="Proteomes" id="UP000193642">
    <property type="component" value="Unassembled WGS sequence"/>
</dbReference>
<proteinExistence type="predicted"/>
<feature type="compositionally biased region" description="Low complexity" evidence="1">
    <location>
        <begin position="40"/>
        <end position="74"/>
    </location>
</feature>
<evidence type="ECO:0000256" key="1">
    <source>
        <dbReference type="SAM" id="MobiDB-lite"/>
    </source>
</evidence>
<sequence>MSSVQVVDADKTAHNSTVNIAGKTSRPVSPKIAPAPTSNSKRASAVSPASAVRASVAKAPEAAPADAVRASVAKPAATGTVRASVAPPRASQATKQVE</sequence>
<organism evidence="2 3">
    <name type="scientific">Rhizoclosmatium globosum</name>
    <dbReference type="NCBI Taxonomy" id="329046"/>
    <lineage>
        <taxon>Eukaryota</taxon>
        <taxon>Fungi</taxon>
        <taxon>Fungi incertae sedis</taxon>
        <taxon>Chytridiomycota</taxon>
        <taxon>Chytridiomycota incertae sedis</taxon>
        <taxon>Chytridiomycetes</taxon>
        <taxon>Chytridiales</taxon>
        <taxon>Chytriomycetaceae</taxon>
        <taxon>Rhizoclosmatium</taxon>
    </lineage>
</organism>
<gene>
    <name evidence="2" type="ORF">BCR33DRAFT_780214</name>
</gene>
<dbReference type="EMBL" id="MCGO01000004">
    <property type="protein sequence ID" value="ORY52080.1"/>
    <property type="molecule type" value="Genomic_DNA"/>
</dbReference>
<evidence type="ECO:0000313" key="2">
    <source>
        <dbReference type="EMBL" id="ORY52080.1"/>
    </source>
</evidence>
<accession>A0A1Y2CYI5</accession>
<comment type="caution">
    <text evidence="2">The sequence shown here is derived from an EMBL/GenBank/DDBJ whole genome shotgun (WGS) entry which is preliminary data.</text>
</comment>
<dbReference type="OrthoDB" id="10398555at2759"/>
<keyword evidence="3" id="KW-1185">Reference proteome</keyword>
<feature type="region of interest" description="Disordered" evidence="1">
    <location>
        <begin position="1"/>
        <end position="98"/>
    </location>
</feature>
<protein>
    <submittedName>
        <fullName evidence="2">Uncharacterized protein</fullName>
    </submittedName>
</protein>
<reference evidence="2 3" key="1">
    <citation type="submission" date="2016-07" db="EMBL/GenBank/DDBJ databases">
        <title>Pervasive Adenine N6-methylation of Active Genes in Fungi.</title>
        <authorList>
            <consortium name="DOE Joint Genome Institute"/>
            <person name="Mondo S.J."/>
            <person name="Dannebaum R.O."/>
            <person name="Kuo R.C."/>
            <person name="Labutti K."/>
            <person name="Haridas S."/>
            <person name="Kuo A."/>
            <person name="Salamov A."/>
            <person name="Ahrendt S.R."/>
            <person name="Lipzen A."/>
            <person name="Sullivan W."/>
            <person name="Andreopoulos W.B."/>
            <person name="Clum A."/>
            <person name="Lindquist E."/>
            <person name="Daum C."/>
            <person name="Ramamoorthy G.K."/>
            <person name="Gryganskyi A."/>
            <person name="Culley D."/>
            <person name="Magnuson J.K."/>
            <person name="James T.Y."/>
            <person name="O'Malley M.A."/>
            <person name="Stajich J.E."/>
            <person name="Spatafora J.W."/>
            <person name="Visel A."/>
            <person name="Grigoriev I.V."/>
        </authorList>
    </citation>
    <scope>NUCLEOTIDE SEQUENCE [LARGE SCALE GENOMIC DNA]</scope>
    <source>
        <strain evidence="2 3">JEL800</strain>
    </source>
</reference>
<dbReference type="AlphaFoldDB" id="A0A1Y2CYI5"/>
<name>A0A1Y2CYI5_9FUNG</name>
<evidence type="ECO:0000313" key="3">
    <source>
        <dbReference type="Proteomes" id="UP000193642"/>
    </source>
</evidence>